<dbReference type="SMART" id="SM00054">
    <property type="entry name" value="EFh"/>
    <property type="match status" value="3"/>
</dbReference>
<gene>
    <name evidence="10" type="ORF">FME351_LOCUS11760</name>
    <name evidence="12" type="ORF">GRG538_LOCUS31181</name>
    <name evidence="14" type="ORF">HFQ381_LOCUS6929</name>
    <name evidence="8" type="ORF">KIK155_LOCUS1592</name>
    <name evidence="11" type="ORF">LUA448_LOCUS23151</name>
    <name evidence="16" type="ORF">QYT958_LOCUS1504</name>
    <name evidence="9" type="ORF">TIS948_LOCUS25233</name>
    <name evidence="17" type="ORF">TOA249_LOCUS21303</name>
    <name evidence="15" type="ORF">TSG867_LOCUS17008</name>
    <name evidence="13" type="ORF">UJA718_LOCUS3796</name>
</gene>
<evidence type="ECO:0000256" key="6">
    <source>
        <dbReference type="ARBA" id="ARBA00023288"/>
    </source>
</evidence>
<dbReference type="Proteomes" id="UP000663833">
    <property type="component" value="Unassembled WGS sequence"/>
</dbReference>
<evidence type="ECO:0000313" key="8">
    <source>
        <dbReference type="EMBL" id="CAF3330762.1"/>
    </source>
</evidence>
<dbReference type="SUPFAM" id="SSF47473">
    <property type="entry name" value="EF-hand"/>
    <property type="match status" value="1"/>
</dbReference>
<dbReference type="Proteomes" id="UP000663851">
    <property type="component" value="Unassembled WGS sequence"/>
</dbReference>
<accession>A0A818XYG6</accession>
<dbReference type="EMBL" id="CAJOBR010000085">
    <property type="protein sequence ID" value="CAF4462053.1"/>
    <property type="molecule type" value="Genomic_DNA"/>
</dbReference>
<dbReference type="Proteomes" id="UP000663825">
    <property type="component" value="Unassembled WGS sequence"/>
</dbReference>
<protein>
    <recommendedName>
        <fullName evidence="7">EF-hand domain-containing protein</fullName>
    </recommendedName>
</protein>
<evidence type="ECO:0000313" key="18">
    <source>
        <dbReference type="Proteomes" id="UP000663872"/>
    </source>
</evidence>
<dbReference type="PRINTS" id="PR00450">
    <property type="entry name" value="RECOVERIN"/>
</dbReference>
<dbReference type="Proteomes" id="UP000663873">
    <property type="component" value="Unassembled WGS sequence"/>
</dbReference>
<reference evidence="12" key="1">
    <citation type="submission" date="2021-02" db="EMBL/GenBank/DDBJ databases">
        <authorList>
            <person name="Nowell W R."/>
        </authorList>
    </citation>
    <scope>NUCLEOTIDE SEQUENCE</scope>
</reference>
<dbReference type="EMBL" id="CAJOBP010000292">
    <property type="protein sequence ID" value="CAF4156605.1"/>
    <property type="molecule type" value="Genomic_DNA"/>
</dbReference>
<dbReference type="Proteomes" id="UP000663848">
    <property type="component" value="Unassembled WGS sequence"/>
</dbReference>
<dbReference type="Gene3D" id="1.10.238.10">
    <property type="entry name" value="EF-hand"/>
    <property type="match status" value="1"/>
</dbReference>
<sequence>MGNKHPTIREEEKLKREDIDRLKEITKFSEAEIQQWHKGFFQDCPDGKLDGSTLTRFYVSYYGEHGTKFFCKYMFASFDKNSDGAINFEEFLTAVSPRCQGKLSHRLGFLFDMYDTNGDEKINSKELVALITAMYDLVDCTDRKGEHHPEERAKNIISKLDRNKDNQLDREEFIVECSKDSVIRRLLAPHFEESKNNSIK</sequence>
<evidence type="ECO:0000313" key="10">
    <source>
        <dbReference type="EMBL" id="CAF3430367.1"/>
    </source>
</evidence>
<evidence type="ECO:0000313" key="12">
    <source>
        <dbReference type="EMBL" id="CAF3747062.1"/>
    </source>
</evidence>
<dbReference type="PROSITE" id="PS00018">
    <property type="entry name" value="EF_HAND_1"/>
    <property type="match status" value="2"/>
</dbReference>
<dbReference type="Proteomes" id="UP000663862">
    <property type="component" value="Unassembled WGS sequence"/>
</dbReference>
<dbReference type="PANTHER" id="PTHR23055">
    <property type="entry name" value="CALCIUM BINDING PROTEINS"/>
    <property type="match status" value="1"/>
</dbReference>
<dbReference type="InterPro" id="IPR011992">
    <property type="entry name" value="EF-hand-dom_pair"/>
</dbReference>
<keyword evidence="19" id="KW-1185">Reference proteome</keyword>
<evidence type="ECO:0000313" key="16">
    <source>
        <dbReference type="EMBL" id="CAF4462053.1"/>
    </source>
</evidence>
<evidence type="ECO:0000256" key="3">
    <source>
        <dbReference type="ARBA" id="ARBA00022723"/>
    </source>
</evidence>
<dbReference type="EMBL" id="CAJNXB010004364">
    <property type="protein sequence ID" value="CAF3372968.1"/>
    <property type="molecule type" value="Genomic_DNA"/>
</dbReference>
<name>A0A818XYG6_9BILA</name>
<dbReference type="Proteomes" id="UP000663838">
    <property type="component" value="Unassembled WGS sequence"/>
</dbReference>
<dbReference type="CDD" id="cd00051">
    <property type="entry name" value="EFh"/>
    <property type="match status" value="2"/>
</dbReference>
<comment type="caution">
    <text evidence="12">The sequence shown here is derived from an EMBL/GenBank/DDBJ whole genome shotgun (WGS) entry which is preliminary data.</text>
</comment>
<dbReference type="EMBL" id="CAJOBS010001826">
    <property type="protein sequence ID" value="CAF4765989.1"/>
    <property type="molecule type" value="Genomic_DNA"/>
</dbReference>
<dbReference type="PANTHER" id="PTHR23055:SF178">
    <property type="entry name" value="NEUROCALCIN HOMOLOG"/>
    <property type="match status" value="1"/>
</dbReference>
<dbReference type="EMBL" id="CAJNYV010000039">
    <property type="protein sequence ID" value="CAF3330762.1"/>
    <property type="molecule type" value="Genomic_DNA"/>
</dbReference>
<dbReference type="EMBL" id="CAJNYU010001378">
    <property type="protein sequence ID" value="CAF3430367.1"/>
    <property type="molecule type" value="Genomic_DNA"/>
</dbReference>
<dbReference type="EMBL" id="CAJNYT010005471">
    <property type="protein sequence ID" value="CAF3747062.1"/>
    <property type="molecule type" value="Genomic_DNA"/>
</dbReference>
<feature type="domain" description="EF-hand" evidence="7">
    <location>
        <begin position="66"/>
        <end position="101"/>
    </location>
</feature>
<evidence type="ECO:0000313" key="19">
    <source>
        <dbReference type="Proteomes" id="UP000663873"/>
    </source>
</evidence>
<evidence type="ECO:0000256" key="1">
    <source>
        <dbReference type="ARBA" id="ARBA00006049"/>
    </source>
</evidence>
<dbReference type="Proteomes" id="UP000663865">
    <property type="component" value="Unassembled WGS sequence"/>
</dbReference>
<keyword evidence="2" id="KW-0519">Myristate</keyword>
<dbReference type="Pfam" id="PF13499">
    <property type="entry name" value="EF-hand_7"/>
    <property type="match status" value="1"/>
</dbReference>
<dbReference type="EMBL" id="CAJNYD010002977">
    <property type="protein sequence ID" value="CAF3467993.1"/>
    <property type="molecule type" value="Genomic_DNA"/>
</dbReference>
<evidence type="ECO:0000256" key="2">
    <source>
        <dbReference type="ARBA" id="ARBA00022707"/>
    </source>
</evidence>
<evidence type="ECO:0000313" key="13">
    <source>
        <dbReference type="EMBL" id="CAF4156605.1"/>
    </source>
</evidence>
<evidence type="ECO:0000313" key="9">
    <source>
        <dbReference type="EMBL" id="CAF3372968.1"/>
    </source>
</evidence>
<evidence type="ECO:0000313" key="15">
    <source>
        <dbReference type="EMBL" id="CAF4451236.1"/>
    </source>
</evidence>
<evidence type="ECO:0000313" key="17">
    <source>
        <dbReference type="EMBL" id="CAF4765989.1"/>
    </source>
</evidence>
<dbReference type="Pfam" id="PF00036">
    <property type="entry name" value="EF-hand_1"/>
    <property type="match status" value="1"/>
</dbReference>
<dbReference type="OrthoDB" id="6229588at2759"/>
<dbReference type="InterPro" id="IPR028846">
    <property type="entry name" value="Recoverin"/>
</dbReference>
<feature type="domain" description="EF-hand" evidence="7">
    <location>
        <begin position="148"/>
        <end position="183"/>
    </location>
</feature>
<dbReference type="EMBL" id="CAJOBO010000322">
    <property type="protein sequence ID" value="CAF4192365.1"/>
    <property type="molecule type" value="Genomic_DNA"/>
</dbReference>
<evidence type="ECO:0000313" key="14">
    <source>
        <dbReference type="EMBL" id="CAF4192365.1"/>
    </source>
</evidence>
<evidence type="ECO:0000259" key="7">
    <source>
        <dbReference type="PROSITE" id="PS50222"/>
    </source>
</evidence>
<organism evidence="12 18">
    <name type="scientific">Rotaria socialis</name>
    <dbReference type="NCBI Taxonomy" id="392032"/>
    <lineage>
        <taxon>Eukaryota</taxon>
        <taxon>Metazoa</taxon>
        <taxon>Spiralia</taxon>
        <taxon>Gnathifera</taxon>
        <taxon>Rotifera</taxon>
        <taxon>Eurotatoria</taxon>
        <taxon>Bdelloidea</taxon>
        <taxon>Philodinida</taxon>
        <taxon>Philodinidae</taxon>
        <taxon>Rotaria</taxon>
    </lineage>
</organism>
<dbReference type="Proteomes" id="UP000663872">
    <property type="component" value="Unassembled WGS sequence"/>
</dbReference>
<dbReference type="PROSITE" id="PS50222">
    <property type="entry name" value="EF_HAND_2"/>
    <property type="match status" value="3"/>
</dbReference>
<keyword evidence="6" id="KW-0449">Lipoprotein</keyword>
<dbReference type="Proteomes" id="UP000663869">
    <property type="component" value="Unassembled WGS sequence"/>
</dbReference>
<feature type="domain" description="EF-hand" evidence="7">
    <location>
        <begin position="102"/>
        <end position="137"/>
    </location>
</feature>
<dbReference type="InterPro" id="IPR018247">
    <property type="entry name" value="EF_Hand_1_Ca_BS"/>
</dbReference>
<dbReference type="InterPro" id="IPR002048">
    <property type="entry name" value="EF_hand_dom"/>
</dbReference>
<evidence type="ECO:0000256" key="5">
    <source>
        <dbReference type="ARBA" id="ARBA00022837"/>
    </source>
</evidence>
<evidence type="ECO:0000256" key="4">
    <source>
        <dbReference type="ARBA" id="ARBA00022737"/>
    </source>
</evidence>
<dbReference type="AlphaFoldDB" id="A0A818XYG6"/>
<evidence type="ECO:0000313" key="11">
    <source>
        <dbReference type="EMBL" id="CAF3467993.1"/>
    </source>
</evidence>
<dbReference type="EMBL" id="CAJOBQ010001066">
    <property type="protein sequence ID" value="CAF4451236.1"/>
    <property type="molecule type" value="Genomic_DNA"/>
</dbReference>
<keyword evidence="3" id="KW-0479">Metal-binding</keyword>
<keyword evidence="5" id="KW-0106">Calcium</keyword>
<proteinExistence type="inferred from homology"/>
<keyword evidence="4" id="KW-0677">Repeat</keyword>
<comment type="similarity">
    <text evidence="1">Belongs to the recoverin family.</text>
</comment>
<dbReference type="GO" id="GO:0005509">
    <property type="term" value="F:calcium ion binding"/>
    <property type="evidence" value="ECO:0007669"/>
    <property type="project" value="InterPro"/>
</dbReference>